<dbReference type="PANTHER" id="PTHR38444">
    <property type="entry name" value="ENTEROBACTIN BIOSYNTHESIS PROTEIN YBDZ"/>
    <property type="match status" value="1"/>
</dbReference>
<gene>
    <name evidence="2" type="ORF">SERN_2310</name>
</gene>
<dbReference type="AlphaFoldDB" id="A0A4Z1E4Q3"/>
<accession>A0A4Z1E4Q3</accession>
<organism evidence="2 3">
    <name type="scientific">Serinibacter arcticus</name>
    <dbReference type="NCBI Taxonomy" id="1655435"/>
    <lineage>
        <taxon>Bacteria</taxon>
        <taxon>Bacillati</taxon>
        <taxon>Actinomycetota</taxon>
        <taxon>Actinomycetes</taxon>
        <taxon>Micrococcales</taxon>
        <taxon>Beutenbergiaceae</taxon>
        <taxon>Serinibacter</taxon>
    </lineage>
</organism>
<evidence type="ECO:0000259" key="1">
    <source>
        <dbReference type="SMART" id="SM00923"/>
    </source>
</evidence>
<feature type="domain" description="MbtH-like" evidence="1">
    <location>
        <begin position="3"/>
        <end position="53"/>
    </location>
</feature>
<dbReference type="SMART" id="SM00923">
    <property type="entry name" value="MbtH"/>
    <property type="match status" value="1"/>
</dbReference>
<comment type="caution">
    <text evidence="2">The sequence shown here is derived from an EMBL/GenBank/DDBJ whole genome shotgun (WGS) entry which is preliminary data.</text>
</comment>
<dbReference type="GO" id="GO:0019290">
    <property type="term" value="P:siderophore biosynthetic process"/>
    <property type="evidence" value="ECO:0007669"/>
    <property type="project" value="TreeGrafter"/>
</dbReference>
<dbReference type="SUPFAM" id="SSF160582">
    <property type="entry name" value="MbtH-like"/>
    <property type="match status" value="1"/>
</dbReference>
<sequence length="69" mass="7968">MTNPFDDQDARFRVLVNEKNQHSLWPEFADVPQGWVAVFGPAPRVEAVDYVTENWHDITPVTDRERVAS</sequence>
<evidence type="ECO:0000313" key="3">
    <source>
        <dbReference type="Proteomes" id="UP000297318"/>
    </source>
</evidence>
<dbReference type="PANTHER" id="PTHR38444:SF1">
    <property type="entry name" value="ENTEROBACTIN BIOSYNTHESIS PROTEIN YBDZ"/>
    <property type="match status" value="1"/>
</dbReference>
<keyword evidence="3" id="KW-1185">Reference proteome</keyword>
<reference evidence="2 3" key="1">
    <citation type="submission" date="2018-11" db="EMBL/GenBank/DDBJ databases">
        <title>Complete genome sequencing of the Actinobacteria Serinibacter sp. K3-2.</title>
        <authorList>
            <person name="Rakitin A.L."/>
            <person name="Beletsky A.V."/>
            <person name="Mardanov A.V."/>
            <person name="Ravin N.V."/>
            <person name="Gromova A.S."/>
            <person name="Filippova S.N."/>
            <person name="Gal'Chenko V.F."/>
        </authorList>
    </citation>
    <scope>NUCLEOTIDE SEQUENCE [LARGE SCALE GENOMIC DNA]</scope>
    <source>
        <strain evidence="2 3">K3-2</strain>
    </source>
</reference>
<name>A0A4Z1E4Q3_9MICO</name>
<dbReference type="InterPro" id="IPR005153">
    <property type="entry name" value="MbtH-like_dom"/>
</dbReference>
<dbReference type="Pfam" id="PF03621">
    <property type="entry name" value="MbtH"/>
    <property type="match status" value="1"/>
</dbReference>
<dbReference type="InterPro" id="IPR038020">
    <property type="entry name" value="MbtH-like_sf"/>
</dbReference>
<dbReference type="GO" id="GO:0005829">
    <property type="term" value="C:cytosol"/>
    <property type="evidence" value="ECO:0007669"/>
    <property type="project" value="TreeGrafter"/>
</dbReference>
<dbReference type="EMBL" id="RHPJ01000003">
    <property type="protein sequence ID" value="TGO04717.1"/>
    <property type="molecule type" value="Genomic_DNA"/>
</dbReference>
<dbReference type="Gene3D" id="3.90.820.10">
    <property type="entry name" value="Structural Genomics, Unknown Function 30-nov-00 1gh9 Mol_id"/>
    <property type="match status" value="1"/>
</dbReference>
<dbReference type="InterPro" id="IPR037407">
    <property type="entry name" value="MLP_fam"/>
</dbReference>
<dbReference type="OrthoDB" id="7584480at2"/>
<protein>
    <submittedName>
        <fullName evidence="2">MbtH protein</fullName>
    </submittedName>
</protein>
<proteinExistence type="predicted"/>
<dbReference type="RefSeq" id="WP_135850271.1">
    <property type="nucleotide sequence ID" value="NZ_RHPJ01000003.1"/>
</dbReference>
<dbReference type="Proteomes" id="UP000297318">
    <property type="component" value="Unassembled WGS sequence"/>
</dbReference>
<evidence type="ECO:0000313" key="2">
    <source>
        <dbReference type="EMBL" id="TGO04717.1"/>
    </source>
</evidence>